<evidence type="ECO:0000259" key="1">
    <source>
        <dbReference type="Pfam" id="PF00534"/>
    </source>
</evidence>
<protein>
    <submittedName>
        <fullName evidence="3">Glycosyltransferase WbpZ</fullName>
    </submittedName>
</protein>
<accession>A0ABQ5UU79</accession>
<evidence type="ECO:0000313" key="4">
    <source>
        <dbReference type="Proteomes" id="UP001161405"/>
    </source>
</evidence>
<evidence type="ECO:0000259" key="2">
    <source>
        <dbReference type="Pfam" id="PF13439"/>
    </source>
</evidence>
<comment type="caution">
    <text evidence="3">The sequence shown here is derived from an EMBL/GenBank/DDBJ whole genome shotgun (WGS) entry which is preliminary data.</text>
</comment>
<reference evidence="3" key="2">
    <citation type="submission" date="2023-01" db="EMBL/GenBank/DDBJ databases">
        <title>Draft genome sequence of Maritalea porphyrae strain NBRC 107169.</title>
        <authorList>
            <person name="Sun Q."/>
            <person name="Mori K."/>
        </authorList>
    </citation>
    <scope>NUCLEOTIDE SEQUENCE</scope>
    <source>
        <strain evidence="3">NBRC 107169</strain>
    </source>
</reference>
<dbReference type="PANTHER" id="PTHR12526">
    <property type="entry name" value="GLYCOSYLTRANSFERASE"/>
    <property type="match status" value="1"/>
</dbReference>
<proteinExistence type="predicted"/>
<sequence length="379" mass="42461">MRVMQVYKVYRPEDFTGVPRVIHSIAEGLTSRSVETVVLATSKGCNPKPIVVDSHQVHLAKRDIQIASTSFSREAFGKFAELAQSVDIIHYHFPWPAGDLLELAHRHNLPTLVTYHSDIVKQKSLSKIYNPLMKWFLNRTDSIVATSVNYAESSPVLQNFRNKVTTIPIGLAERPKLNNKLVGKWQERLGNDFILFVGALRYYKGIRYLIEASRLTNIPIVIVGEGALETSSKAPLPDNITHITNVSDPDKEALLELCKAFILPSHLRSEAFGISLLEAARAGKPMISCEIGTGTSFVNVNGRTGITVPPADPISIKEAMEKLFYNQHLSHQLGIGARRRFMDLFTVEKMANSYGDLYQQLIEKRRRNSEMHNPSKAAL</sequence>
<dbReference type="Pfam" id="PF13439">
    <property type="entry name" value="Glyco_transf_4"/>
    <property type="match status" value="1"/>
</dbReference>
<dbReference type="Proteomes" id="UP001161405">
    <property type="component" value="Unassembled WGS sequence"/>
</dbReference>
<dbReference type="InterPro" id="IPR028098">
    <property type="entry name" value="Glyco_trans_4-like_N"/>
</dbReference>
<organism evidence="3 4">
    <name type="scientific">Maritalea porphyrae</name>
    <dbReference type="NCBI Taxonomy" id="880732"/>
    <lineage>
        <taxon>Bacteria</taxon>
        <taxon>Pseudomonadati</taxon>
        <taxon>Pseudomonadota</taxon>
        <taxon>Alphaproteobacteria</taxon>
        <taxon>Hyphomicrobiales</taxon>
        <taxon>Devosiaceae</taxon>
        <taxon>Maritalea</taxon>
    </lineage>
</organism>
<dbReference type="Pfam" id="PF00534">
    <property type="entry name" value="Glycos_transf_1"/>
    <property type="match status" value="1"/>
</dbReference>
<dbReference type="InterPro" id="IPR001296">
    <property type="entry name" value="Glyco_trans_1"/>
</dbReference>
<evidence type="ECO:0000313" key="3">
    <source>
        <dbReference type="EMBL" id="GLQ18657.1"/>
    </source>
</evidence>
<dbReference type="Gene3D" id="3.40.50.2000">
    <property type="entry name" value="Glycogen Phosphorylase B"/>
    <property type="match status" value="2"/>
</dbReference>
<reference evidence="3" key="1">
    <citation type="journal article" date="2014" name="Int. J. Syst. Evol. Microbiol.">
        <title>Complete genome of a new Firmicutes species belonging to the dominant human colonic microbiota ('Ruminococcus bicirculans') reveals two chromosomes and a selective capacity to utilize plant glucans.</title>
        <authorList>
            <consortium name="NISC Comparative Sequencing Program"/>
            <person name="Wegmann U."/>
            <person name="Louis P."/>
            <person name="Goesmann A."/>
            <person name="Henrissat B."/>
            <person name="Duncan S.H."/>
            <person name="Flint H.J."/>
        </authorList>
    </citation>
    <scope>NUCLEOTIDE SEQUENCE</scope>
    <source>
        <strain evidence="3">NBRC 107169</strain>
    </source>
</reference>
<dbReference type="RefSeq" id="WP_284365692.1">
    <property type="nucleotide sequence ID" value="NZ_BSNI01000002.1"/>
</dbReference>
<feature type="domain" description="Glycosyl transferase family 1" evidence="1">
    <location>
        <begin position="184"/>
        <end position="339"/>
    </location>
</feature>
<gene>
    <name evidence="3" type="primary">wbpZ</name>
    <name evidence="3" type="ORF">GCM10007879_29060</name>
</gene>
<feature type="domain" description="Glycosyltransferase subfamily 4-like N-terminal" evidence="2">
    <location>
        <begin position="17"/>
        <end position="170"/>
    </location>
</feature>
<keyword evidence="4" id="KW-1185">Reference proteome</keyword>
<name>A0ABQ5UU79_9HYPH</name>
<dbReference type="EMBL" id="BSNI01000002">
    <property type="protein sequence ID" value="GLQ18657.1"/>
    <property type="molecule type" value="Genomic_DNA"/>
</dbReference>
<dbReference type="PANTHER" id="PTHR12526:SF627">
    <property type="entry name" value="D-RHAMNOSYLTRANSFERASE WBPZ"/>
    <property type="match status" value="1"/>
</dbReference>
<dbReference type="SUPFAM" id="SSF53756">
    <property type="entry name" value="UDP-Glycosyltransferase/glycogen phosphorylase"/>
    <property type="match status" value="1"/>
</dbReference>